<protein>
    <submittedName>
        <fullName evidence="1">Uncharacterized protein</fullName>
    </submittedName>
</protein>
<dbReference type="EMBL" id="CM037615">
    <property type="protein sequence ID" value="KAH8012823.1"/>
    <property type="molecule type" value="Genomic_DNA"/>
</dbReference>
<dbReference type="Proteomes" id="UP000827872">
    <property type="component" value="Linkage Group LG02"/>
</dbReference>
<gene>
    <name evidence="1" type="ORF">K3G42_002796</name>
</gene>
<sequence length="596" mass="68510">MARPIITPVNVNATAPETFEVLNQRMRVVEEQTSSLLKDLEALGVNSYRVELVPSQPLEHSDDHHAISPLCARGAFGGEDSVLWKHCEKLVSRMCRLESVMHTLKLNMFRLQTEKELNPQHTANLEQRLNTIQEEHMQELKMLQAEGWRLRQQLSDSQEEAEKACERVERLSAALEIATATKLKEQLCKESSLRKSLEESQAVLLYRVQDMEQTVENERKQVHILQQDCNSLRQDIQTAQERLQKEEERAIQLEQECTQLRADLESHERAISKLSEEEQAARLSFSKEREENLKLRSEITALQEMAEKVQVLNEKLSQQCTELSEALRRVSLENAKLISDHQAALKEEQDNINRKLQEQDLLLDSARASVMGELQILQKEKADLQRGRDALLAEHADCKQKASEVAEAATTQKELLEATVARLQSELEAALQRSDSLQKEKERLQEEMQRTVHDLMQENNKLEAELSGNKLEISPLRDRLTALEEENKKLTEREASLEHQLQAQQQVERILVNLTDEKNKLVCDNGKLQIRMRQLEEELQPLADARSENNRLHELNAALESRYNQANAELGSLKMNTQKMQAHLKQVQKCPTLPLC</sequence>
<reference evidence="1" key="1">
    <citation type="submission" date="2021-08" db="EMBL/GenBank/DDBJ databases">
        <title>The first chromosome-level gecko genome reveals the dynamic sex chromosomes of Neotropical dwarf geckos (Sphaerodactylidae: Sphaerodactylus).</title>
        <authorList>
            <person name="Pinto B.J."/>
            <person name="Keating S.E."/>
            <person name="Gamble T."/>
        </authorList>
    </citation>
    <scope>NUCLEOTIDE SEQUENCE</scope>
    <source>
        <strain evidence="1">TG3544</strain>
    </source>
</reference>
<keyword evidence="2" id="KW-1185">Reference proteome</keyword>
<organism evidence="1 2">
    <name type="scientific">Sphaerodactylus townsendi</name>
    <dbReference type="NCBI Taxonomy" id="933632"/>
    <lineage>
        <taxon>Eukaryota</taxon>
        <taxon>Metazoa</taxon>
        <taxon>Chordata</taxon>
        <taxon>Craniata</taxon>
        <taxon>Vertebrata</taxon>
        <taxon>Euteleostomi</taxon>
        <taxon>Lepidosauria</taxon>
        <taxon>Squamata</taxon>
        <taxon>Bifurcata</taxon>
        <taxon>Gekkota</taxon>
        <taxon>Sphaerodactylidae</taxon>
        <taxon>Sphaerodactylus</taxon>
    </lineage>
</organism>
<proteinExistence type="predicted"/>
<name>A0ACB8G169_9SAUR</name>
<evidence type="ECO:0000313" key="2">
    <source>
        <dbReference type="Proteomes" id="UP000827872"/>
    </source>
</evidence>
<evidence type="ECO:0000313" key="1">
    <source>
        <dbReference type="EMBL" id="KAH8012823.1"/>
    </source>
</evidence>
<comment type="caution">
    <text evidence="1">The sequence shown here is derived from an EMBL/GenBank/DDBJ whole genome shotgun (WGS) entry which is preliminary data.</text>
</comment>
<accession>A0ACB8G169</accession>